<evidence type="ECO:0000256" key="7">
    <source>
        <dbReference type="ARBA" id="ARBA00023237"/>
    </source>
</evidence>
<comment type="caution">
    <text evidence="10">The sequence shown here is derived from an EMBL/GenBank/DDBJ whole genome shotgun (WGS) entry which is preliminary data.</text>
</comment>
<dbReference type="Gene3D" id="1.20.1600.10">
    <property type="entry name" value="Outer membrane efflux proteins (OEP)"/>
    <property type="match status" value="1"/>
</dbReference>
<evidence type="ECO:0000313" key="10">
    <source>
        <dbReference type="EMBL" id="KGE88541.1"/>
    </source>
</evidence>
<evidence type="ECO:0000256" key="4">
    <source>
        <dbReference type="ARBA" id="ARBA00022452"/>
    </source>
</evidence>
<evidence type="ECO:0000256" key="1">
    <source>
        <dbReference type="ARBA" id="ARBA00004442"/>
    </source>
</evidence>
<keyword evidence="3" id="KW-0813">Transport</keyword>
<feature type="signal peptide" evidence="9">
    <location>
        <begin position="1"/>
        <end position="20"/>
    </location>
</feature>
<comment type="subcellular location">
    <subcellularLocation>
        <location evidence="1">Cell outer membrane</location>
    </subcellularLocation>
</comment>
<keyword evidence="6" id="KW-0472">Membrane</keyword>
<keyword evidence="7" id="KW-0998">Cell outer membrane</keyword>
<dbReference type="AlphaFoldDB" id="A0A098S8V6"/>
<keyword evidence="5" id="KW-0812">Transmembrane</keyword>
<comment type="similarity">
    <text evidence="2">Belongs to the outer membrane factor (OMF) (TC 1.B.17) family.</text>
</comment>
<protein>
    <recommendedName>
        <fullName evidence="12">Transporter</fullName>
    </recommendedName>
</protein>
<keyword evidence="4" id="KW-1134">Transmembrane beta strand</keyword>
<accession>A0A098S8V6</accession>
<dbReference type="GO" id="GO:0009279">
    <property type="term" value="C:cell outer membrane"/>
    <property type="evidence" value="ECO:0007669"/>
    <property type="project" value="UniProtKB-SubCell"/>
</dbReference>
<evidence type="ECO:0000313" key="11">
    <source>
        <dbReference type="Proteomes" id="UP000029736"/>
    </source>
</evidence>
<dbReference type="PANTHER" id="PTHR30026:SF20">
    <property type="entry name" value="OUTER MEMBRANE PROTEIN TOLC"/>
    <property type="match status" value="1"/>
</dbReference>
<dbReference type="EMBL" id="JPOS01000018">
    <property type="protein sequence ID" value="KGE88541.1"/>
    <property type="molecule type" value="Genomic_DNA"/>
</dbReference>
<dbReference type="Proteomes" id="UP000029736">
    <property type="component" value="Unassembled WGS sequence"/>
</dbReference>
<proteinExistence type="inferred from homology"/>
<organism evidence="10 11">
    <name type="scientific">Phaeodactylibacter xiamenensis</name>
    <dbReference type="NCBI Taxonomy" id="1524460"/>
    <lineage>
        <taxon>Bacteria</taxon>
        <taxon>Pseudomonadati</taxon>
        <taxon>Bacteroidota</taxon>
        <taxon>Saprospiria</taxon>
        <taxon>Saprospirales</taxon>
        <taxon>Haliscomenobacteraceae</taxon>
        <taxon>Phaeodactylibacter</taxon>
    </lineage>
</organism>
<evidence type="ECO:0000256" key="3">
    <source>
        <dbReference type="ARBA" id="ARBA00022448"/>
    </source>
</evidence>
<keyword evidence="9" id="KW-0732">Signal</keyword>
<gene>
    <name evidence="10" type="ORF">IX84_07615</name>
</gene>
<sequence length="447" mass="50054">MKVQLALLPALLLFALTGKAQENLSLSDAIQKGLENNFQIKIAEARADIAERNDDWAIAGKVPTINLTANSQNNYRNLSNPAGPLTAANTYNTGITPGIEASMILFDGYRVQITKEQLETQAELSQSNQQLAVQNSIQAIINAYYNALVQQEQLDVLMEVLELSRDRVAYQEVRQEFGQSSTFDILQTQDAYLNDSTNYVLQINTYETAIRNLNLAMGIDDMGTSYTLTDTLSYAAEDYQLADLQQEMESNNVQLRNEYINRELSSINTRLQEAAFKPTVQINAGATYNVGISFGEQTLSFGPNETIQEIPQIAAKTFQPFLNLSASYPIYDGGARKIRLENARKEELIAQLNISDLKRTLNNQLANTLATYNTQKRLVEVTTSLVSNARRNLEIAEERFRGGLINSFDYRTIQVSYINASQQRLNAVFNLKNTETELIRLIGGLVR</sequence>
<keyword evidence="11" id="KW-1185">Reference proteome</keyword>
<evidence type="ECO:0000256" key="9">
    <source>
        <dbReference type="SAM" id="SignalP"/>
    </source>
</evidence>
<dbReference type="STRING" id="1524460.IX84_07615"/>
<evidence type="ECO:0008006" key="12">
    <source>
        <dbReference type="Google" id="ProtNLM"/>
    </source>
</evidence>
<dbReference type="GO" id="GO:0015562">
    <property type="term" value="F:efflux transmembrane transporter activity"/>
    <property type="evidence" value="ECO:0007669"/>
    <property type="project" value="InterPro"/>
</dbReference>
<dbReference type="PANTHER" id="PTHR30026">
    <property type="entry name" value="OUTER MEMBRANE PROTEIN TOLC"/>
    <property type="match status" value="1"/>
</dbReference>
<reference evidence="10 11" key="1">
    <citation type="journal article" date="2014" name="Int. J. Syst. Evol. Microbiol.">
        <title>Phaeodactylibacter xiamenensis gen. nov., sp. nov., a member of the family Saprospiraceae isolated from the marine alga Phaeodactylum tricornutum.</title>
        <authorList>
            <person name="Chen Z.Jr."/>
            <person name="Lei X."/>
            <person name="Lai Q."/>
            <person name="Li Y."/>
            <person name="Zhang B."/>
            <person name="Zhang J."/>
            <person name="Zhang H."/>
            <person name="Yang L."/>
            <person name="Zheng W."/>
            <person name="Tian Y."/>
            <person name="Yu Z."/>
            <person name="Xu H.Jr."/>
            <person name="Zheng T."/>
        </authorList>
    </citation>
    <scope>NUCLEOTIDE SEQUENCE [LARGE SCALE GENOMIC DNA]</scope>
    <source>
        <strain evidence="10 11">KD52</strain>
    </source>
</reference>
<keyword evidence="8" id="KW-0175">Coiled coil</keyword>
<evidence type="ECO:0000256" key="6">
    <source>
        <dbReference type="ARBA" id="ARBA00023136"/>
    </source>
</evidence>
<evidence type="ECO:0000256" key="2">
    <source>
        <dbReference type="ARBA" id="ARBA00007613"/>
    </source>
</evidence>
<evidence type="ECO:0000256" key="8">
    <source>
        <dbReference type="SAM" id="Coils"/>
    </source>
</evidence>
<dbReference type="InterPro" id="IPR003423">
    <property type="entry name" value="OMP_efflux"/>
</dbReference>
<dbReference type="GO" id="GO:0015288">
    <property type="term" value="F:porin activity"/>
    <property type="evidence" value="ECO:0007669"/>
    <property type="project" value="TreeGrafter"/>
</dbReference>
<evidence type="ECO:0000256" key="5">
    <source>
        <dbReference type="ARBA" id="ARBA00022692"/>
    </source>
</evidence>
<dbReference type="Pfam" id="PF02321">
    <property type="entry name" value="OEP"/>
    <property type="match status" value="2"/>
</dbReference>
<dbReference type="OrthoDB" id="9771205at2"/>
<feature type="coiled-coil region" evidence="8">
    <location>
        <begin position="340"/>
        <end position="399"/>
    </location>
</feature>
<dbReference type="RefSeq" id="WP_044218150.1">
    <property type="nucleotide sequence ID" value="NZ_JBKAGJ010000006.1"/>
</dbReference>
<feature type="chain" id="PRO_5001940004" description="Transporter" evidence="9">
    <location>
        <begin position="21"/>
        <end position="447"/>
    </location>
</feature>
<dbReference type="SUPFAM" id="SSF56954">
    <property type="entry name" value="Outer membrane efflux proteins (OEP)"/>
    <property type="match status" value="1"/>
</dbReference>
<name>A0A098S8V6_9BACT</name>
<dbReference type="GO" id="GO:1990281">
    <property type="term" value="C:efflux pump complex"/>
    <property type="evidence" value="ECO:0007669"/>
    <property type="project" value="TreeGrafter"/>
</dbReference>
<dbReference type="InterPro" id="IPR051906">
    <property type="entry name" value="TolC-like"/>
</dbReference>